<evidence type="ECO:0000256" key="1">
    <source>
        <dbReference type="ARBA" id="ARBA00001917"/>
    </source>
</evidence>
<keyword evidence="4" id="KW-0285">Flavoprotein</keyword>
<dbReference type="Gene3D" id="3.50.50.60">
    <property type="entry name" value="FAD/NAD(P)-binding domain"/>
    <property type="match status" value="1"/>
</dbReference>
<dbReference type="GO" id="GO:0051536">
    <property type="term" value="F:iron-sulfur cluster binding"/>
    <property type="evidence" value="ECO:0007669"/>
    <property type="project" value="UniProtKB-KW"/>
</dbReference>
<dbReference type="CDD" id="cd02803">
    <property type="entry name" value="OYE_like_FMN_family"/>
    <property type="match status" value="1"/>
</dbReference>
<dbReference type="Gene3D" id="3.20.20.70">
    <property type="entry name" value="Aldolase class I"/>
    <property type="match status" value="1"/>
</dbReference>
<evidence type="ECO:0000256" key="4">
    <source>
        <dbReference type="ARBA" id="ARBA00022630"/>
    </source>
</evidence>
<keyword evidence="13" id="KW-1185">Reference proteome</keyword>
<accession>A0A1M5WI28</accession>
<dbReference type="Gene3D" id="3.40.50.720">
    <property type="entry name" value="NAD(P)-binding Rossmann-like Domain"/>
    <property type="match status" value="1"/>
</dbReference>
<dbReference type="InterPro" id="IPR036188">
    <property type="entry name" value="FAD/NAD-bd_sf"/>
</dbReference>
<dbReference type="GO" id="GO:0010181">
    <property type="term" value="F:FMN binding"/>
    <property type="evidence" value="ECO:0007669"/>
    <property type="project" value="InterPro"/>
</dbReference>
<reference evidence="12 13" key="1">
    <citation type="submission" date="2016-11" db="EMBL/GenBank/DDBJ databases">
        <authorList>
            <person name="Jaros S."/>
            <person name="Januszkiewicz K."/>
            <person name="Wedrychowicz H."/>
        </authorList>
    </citation>
    <scope>NUCLEOTIDE SEQUENCE [LARGE SCALE GENOMIC DNA]</scope>
    <source>
        <strain evidence="12 13">DSM 10068</strain>
    </source>
</reference>
<dbReference type="PRINTS" id="PR00368">
    <property type="entry name" value="FADPNR"/>
</dbReference>
<gene>
    <name evidence="12" type="ORF">SAMN02745823_01289</name>
</gene>
<organism evidence="12 13">
    <name type="scientific">Sporobacter termitidis DSM 10068</name>
    <dbReference type="NCBI Taxonomy" id="1123282"/>
    <lineage>
        <taxon>Bacteria</taxon>
        <taxon>Bacillati</taxon>
        <taxon>Bacillota</taxon>
        <taxon>Clostridia</taxon>
        <taxon>Eubacteriales</taxon>
        <taxon>Oscillospiraceae</taxon>
        <taxon>Sporobacter</taxon>
    </lineage>
</organism>
<evidence type="ECO:0000256" key="2">
    <source>
        <dbReference type="ARBA" id="ARBA00001966"/>
    </source>
</evidence>
<comment type="cofactor">
    <cofactor evidence="2">
        <name>[4Fe-4S] cluster</name>
        <dbReference type="ChEBI" id="CHEBI:49883"/>
    </cofactor>
</comment>
<feature type="domain" description="FAD/NAD(P)-binding" evidence="11">
    <location>
        <begin position="402"/>
        <end position="625"/>
    </location>
</feature>
<dbReference type="GO" id="GO:0016491">
    <property type="term" value="F:oxidoreductase activity"/>
    <property type="evidence" value="ECO:0007669"/>
    <property type="project" value="UniProtKB-KW"/>
</dbReference>
<evidence type="ECO:0000256" key="3">
    <source>
        <dbReference type="ARBA" id="ARBA00011048"/>
    </source>
</evidence>
<evidence type="ECO:0000256" key="9">
    <source>
        <dbReference type="ARBA" id="ARBA00023014"/>
    </source>
</evidence>
<proteinExistence type="inferred from homology"/>
<protein>
    <submittedName>
        <fullName evidence="12">2,4-dienoyl-CoA reductase</fullName>
    </submittedName>
</protein>
<evidence type="ECO:0000313" key="13">
    <source>
        <dbReference type="Proteomes" id="UP000183995"/>
    </source>
</evidence>
<comment type="cofactor">
    <cofactor evidence="1">
        <name>FMN</name>
        <dbReference type="ChEBI" id="CHEBI:58210"/>
    </cofactor>
</comment>
<name>A0A1M5WI28_9FIRM</name>
<keyword evidence="8" id="KW-0408">Iron</keyword>
<dbReference type="Pfam" id="PF07992">
    <property type="entry name" value="Pyr_redox_2"/>
    <property type="match status" value="1"/>
</dbReference>
<dbReference type="SUPFAM" id="SSF51905">
    <property type="entry name" value="FAD/NAD(P)-binding domain"/>
    <property type="match status" value="1"/>
</dbReference>
<evidence type="ECO:0000313" key="12">
    <source>
        <dbReference type="EMBL" id="SHH87180.1"/>
    </source>
</evidence>
<dbReference type="InterPro" id="IPR051793">
    <property type="entry name" value="NADH:flavin_oxidoreductase"/>
</dbReference>
<evidence type="ECO:0000256" key="5">
    <source>
        <dbReference type="ARBA" id="ARBA00022643"/>
    </source>
</evidence>
<dbReference type="OrthoDB" id="9772736at2"/>
<comment type="similarity">
    <text evidence="3">In the N-terminal section; belongs to the NADH:flavin oxidoreductase/NADH oxidase family.</text>
</comment>
<dbReference type="STRING" id="1123282.SAMN02745823_01289"/>
<sequence>MSSKYPHVFSPFTVRGVLFKNRLEQAPPGCFFSADDNGFVTDDFVSYFRQYARGGVAICNVGNCTIDIAESCDEPRQLQLQDPACVQPLKYFAEMCESYGAHGSLELTHNGKDTAFDAIKHPAYSASSFVTPAERMRAERIGRDPVPTIEMSKEHIRATVEKYARAALHCKQAGMKMCMVHGAHGNLIAQFASAYFNKRTDEYGGSLENRAHFACEVLDAVRAAVGENFVIEYRISAEEFHPDQMHFAETLEFIKYIRDKVDILHVSAGIHDVWGEVYWMRFMLQNYTMDRMYNVHFAAEVKKAYPDLIVATVGSIKDVAMAEEIIASGKADIVAMNRALHADYDMPRKYAEGREWEHMPCLRCRCFRMASPHTSKLCSVNAIWGRFKEYPEGRLPQAAVKKKVAVIGGGPAGVEAVKWLLQRGHDVTLYEKSGRIGGHVRDAVAAPFKQDLRDYLDYMEAFAANCGARVLLNTAATPEKLSAENYDAVIAALGADPILPKLPGADKPHVHWAPDAENGTVECGEHVAVIGGSSVGTEAAINLGMKGHQVTVLEMAKEVDLMRTGAGADLLQLSEDNGVDRRLGWRLLEILDKSVVAENVDTGEKKEFKADTVLMAVGLKPRRTEALEFCHCCPETSFIIIGDCAESGDIRDAVWSAFEAARYI</sequence>
<evidence type="ECO:0000256" key="8">
    <source>
        <dbReference type="ARBA" id="ARBA00023004"/>
    </source>
</evidence>
<dbReference type="InterPro" id="IPR023753">
    <property type="entry name" value="FAD/NAD-binding_dom"/>
</dbReference>
<evidence type="ECO:0000259" key="11">
    <source>
        <dbReference type="Pfam" id="PF07992"/>
    </source>
</evidence>
<dbReference type="EMBL" id="FQXV01000003">
    <property type="protein sequence ID" value="SHH87180.1"/>
    <property type="molecule type" value="Genomic_DNA"/>
</dbReference>
<keyword evidence="5" id="KW-0288">FMN</keyword>
<dbReference type="PANTHER" id="PTHR42917">
    <property type="entry name" value="2,4-DIENOYL-COA REDUCTASE"/>
    <property type="match status" value="1"/>
</dbReference>
<keyword evidence="7" id="KW-0560">Oxidoreductase</keyword>
<dbReference type="InterPro" id="IPR001155">
    <property type="entry name" value="OxRdtase_FMN_N"/>
</dbReference>
<dbReference type="GO" id="GO:0046872">
    <property type="term" value="F:metal ion binding"/>
    <property type="evidence" value="ECO:0007669"/>
    <property type="project" value="UniProtKB-KW"/>
</dbReference>
<keyword evidence="9" id="KW-0411">Iron-sulfur</keyword>
<evidence type="ECO:0000256" key="7">
    <source>
        <dbReference type="ARBA" id="ARBA00023002"/>
    </source>
</evidence>
<keyword evidence="6" id="KW-0479">Metal-binding</keyword>
<dbReference type="InterPro" id="IPR013785">
    <property type="entry name" value="Aldolase_TIM"/>
</dbReference>
<evidence type="ECO:0000256" key="6">
    <source>
        <dbReference type="ARBA" id="ARBA00022723"/>
    </source>
</evidence>
<feature type="domain" description="NADH:flavin oxidoreductase/NADH oxidase N-terminal" evidence="10">
    <location>
        <begin position="8"/>
        <end position="355"/>
    </location>
</feature>
<dbReference type="AlphaFoldDB" id="A0A1M5WI28"/>
<dbReference type="PANTHER" id="PTHR42917:SF2">
    <property type="entry name" value="2,4-DIENOYL-COA REDUCTASE [(2E)-ENOYL-COA-PRODUCING]"/>
    <property type="match status" value="1"/>
</dbReference>
<dbReference type="Pfam" id="PF00724">
    <property type="entry name" value="Oxidored_FMN"/>
    <property type="match status" value="1"/>
</dbReference>
<dbReference type="Proteomes" id="UP000183995">
    <property type="component" value="Unassembled WGS sequence"/>
</dbReference>
<dbReference type="RefSeq" id="WP_073076849.1">
    <property type="nucleotide sequence ID" value="NZ_FQXV01000003.1"/>
</dbReference>
<evidence type="ECO:0000259" key="10">
    <source>
        <dbReference type="Pfam" id="PF00724"/>
    </source>
</evidence>
<dbReference type="SUPFAM" id="SSF51395">
    <property type="entry name" value="FMN-linked oxidoreductases"/>
    <property type="match status" value="1"/>
</dbReference>